<sequence>MALTTIGFIDLLSIFDWKSCLSCKGHRKAESRKGQCNIE</sequence>
<dbReference type="Gramene" id="OMO86772">
    <property type="protein sequence ID" value="OMO86772"/>
    <property type="gene ID" value="CCACVL1_09474"/>
</dbReference>
<keyword evidence="2" id="KW-1185">Reference proteome</keyword>
<protein>
    <submittedName>
        <fullName evidence="1">Uncharacterized protein</fullName>
    </submittedName>
</protein>
<dbReference type="Proteomes" id="UP000188268">
    <property type="component" value="Unassembled WGS sequence"/>
</dbReference>
<reference evidence="1 2" key="1">
    <citation type="submission" date="2013-09" db="EMBL/GenBank/DDBJ databases">
        <title>Corchorus capsularis genome sequencing.</title>
        <authorList>
            <person name="Alam M."/>
            <person name="Haque M.S."/>
            <person name="Islam M.S."/>
            <person name="Emdad E.M."/>
            <person name="Islam M.M."/>
            <person name="Ahmed B."/>
            <person name="Halim A."/>
            <person name="Hossen Q.M.M."/>
            <person name="Hossain M.Z."/>
            <person name="Ahmed R."/>
            <person name="Khan M.M."/>
            <person name="Islam R."/>
            <person name="Rashid M.M."/>
            <person name="Khan S.A."/>
            <person name="Rahman M.S."/>
            <person name="Alam M."/>
        </authorList>
    </citation>
    <scope>NUCLEOTIDE SEQUENCE [LARGE SCALE GENOMIC DNA]</scope>
    <source>
        <strain evidence="2">cv. CVL-1</strain>
        <tissue evidence="1">Whole seedling</tissue>
    </source>
</reference>
<proteinExistence type="predicted"/>
<name>A0A1R3IW13_COCAP</name>
<dbReference type="AlphaFoldDB" id="A0A1R3IW13"/>
<gene>
    <name evidence="1" type="ORF">CCACVL1_09474</name>
</gene>
<comment type="caution">
    <text evidence="1">The sequence shown here is derived from an EMBL/GenBank/DDBJ whole genome shotgun (WGS) entry which is preliminary data.</text>
</comment>
<organism evidence="1 2">
    <name type="scientific">Corchorus capsularis</name>
    <name type="common">Jute</name>
    <dbReference type="NCBI Taxonomy" id="210143"/>
    <lineage>
        <taxon>Eukaryota</taxon>
        <taxon>Viridiplantae</taxon>
        <taxon>Streptophyta</taxon>
        <taxon>Embryophyta</taxon>
        <taxon>Tracheophyta</taxon>
        <taxon>Spermatophyta</taxon>
        <taxon>Magnoliopsida</taxon>
        <taxon>eudicotyledons</taxon>
        <taxon>Gunneridae</taxon>
        <taxon>Pentapetalae</taxon>
        <taxon>rosids</taxon>
        <taxon>malvids</taxon>
        <taxon>Malvales</taxon>
        <taxon>Malvaceae</taxon>
        <taxon>Grewioideae</taxon>
        <taxon>Apeibeae</taxon>
        <taxon>Corchorus</taxon>
    </lineage>
</organism>
<dbReference type="EMBL" id="AWWV01009395">
    <property type="protein sequence ID" value="OMO86772.1"/>
    <property type="molecule type" value="Genomic_DNA"/>
</dbReference>
<accession>A0A1R3IW13</accession>
<feature type="non-terminal residue" evidence="1">
    <location>
        <position position="39"/>
    </location>
</feature>
<evidence type="ECO:0000313" key="2">
    <source>
        <dbReference type="Proteomes" id="UP000188268"/>
    </source>
</evidence>
<evidence type="ECO:0000313" key="1">
    <source>
        <dbReference type="EMBL" id="OMO86772.1"/>
    </source>
</evidence>